<proteinExistence type="predicted"/>
<gene>
    <name evidence="1" type="ORF">BYL167_LOCUS68959</name>
</gene>
<feature type="non-terminal residue" evidence="1">
    <location>
        <position position="1"/>
    </location>
</feature>
<protein>
    <submittedName>
        <fullName evidence="1">Uncharacterized protein</fullName>
    </submittedName>
</protein>
<dbReference type="GO" id="GO:1990404">
    <property type="term" value="F:NAD+-protein mono-ADP-ribosyltransferase activity"/>
    <property type="evidence" value="ECO:0007669"/>
    <property type="project" value="TreeGrafter"/>
</dbReference>
<dbReference type="Proteomes" id="UP000681967">
    <property type="component" value="Unassembled WGS sequence"/>
</dbReference>
<dbReference type="AlphaFoldDB" id="A0A8S3FRK6"/>
<dbReference type="Gene3D" id="3.90.228.10">
    <property type="match status" value="1"/>
</dbReference>
<accession>A0A8S3FRK6</accession>
<sequence length="160" mass="18495">KNFQVLRPLDALVNSRVKKMEQRKWTQLGEPSNFIPRPYEKYNFVLVPLPRLSTLYQALSKTMNTIGPSVKIVSMDEIKNPFLEDTYEGMKKIIARQCKGNPNEQKRYHGTKGDAINGILENGFDDRFFSSAGAWGKRMLKGFMDKQTGKRHFIVVFYVD</sequence>
<organism evidence="1 2">
    <name type="scientific">Rotaria magnacalcarata</name>
    <dbReference type="NCBI Taxonomy" id="392030"/>
    <lineage>
        <taxon>Eukaryota</taxon>
        <taxon>Metazoa</taxon>
        <taxon>Spiralia</taxon>
        <taxon>Gnathifera</taxon>
        <taxon>Rotifera</taxon>
        <taxon>Eurotatoria</taxon>
        <taxon>Bdelloidea</taxon>
        <taxon>Philodinida</taxon>
        <taxon>Philodinidae</taxon>
        <taxon>Rotaria</taxon>
    </lineage>
</organism>
<dbReference type="PANTHER" id="PTHR45740">
    <property type="entry name" value="POLY [ADP-RIBOSE] POLYMERASE"/>
    <property type="match status" value="1"/>
</dbReference>
<dbReference type="SUPFAM" id="SSF56399">
    <property type="entry name" value="ADP-ribosylation"/>
    <property type="match status" value="1"/>
</dbReference>
<dbReference type="GO" id="GO:0003950">
    <property type="term" value="F:NAD+ poly-ADP-ribosyltransferase activity"/>
    <property type="evidence" value="ECO:0007669"/>
    <property type="project" value="TreeGrafter"/>
</dbReference>
<reference evidence="1" key="1">
    <citation type="submission" date="2021-02" db="EMBL/GenBank/DDBJ databases">
        <authorList>
            <person name="Nowell W R."/>
        </authorList>
    </citation>
    <scope>NUCLEOTIDE SEQUENCE</scope>
</reference>
<dbReference type="EMBL" id="CAJOBH010249092">
    <property type="protein sequence ID" value="CAF5133753.1"/>
    <property type="molecule type" value="Genomic_DNA"/>
</dbReference>
<evidence type="ECO:0000313" key="2">
    <source>
        <dbReference type="Proteomes" id="UP000681967"/>
    </source>
</evidence>
<dbReference type="InterPro" id="IPR051712">
    <property type="entry name" value="ARTD-AVP"/>
</dbReference>
<dbReference type="GO" id="GO:0005634">
    <property type="term" value="C:nucleus"/>
    <property type="evidence" value="ECO:0007669"/>
    <property type="project" value="TreeGrafter"/>
</dbReference>
<dbReference type="PANTHER" id="PTHR45740:SF2">
    <property type="entry name" value="POLY [ADP-RIBOSE] POLYMERASE"/>
    <property type="match status" value="1"/>
</dbReference>
<comment type="caution">
    <text evidence="1">The sequence shown here is derived from an EMBL/GenBank/DDBJ whole genome shotgun (WGS) entry which is preliminary data.</text>
</comment>
<evidence type="ECO:0000313" key="1">
    <source>
        <dbReference type="EMBL" id="CAF5133753.1"/>
    </source>
</evidence>
<name>A0A8S3FRK6_9BILA</name>